<accession>A0A558CZN7</accession>
<dbReference type="OrthoDB" id="3627232at2"/>
<reference evidence="2 3" key="2">
    <citation type="submission" date="2019-08" db="EMBL/GenBank/DDBJ databases">
        <title>Amycolatopsis acidicola sp. nov., isolated from peat swamp forest soil.</title>
        <authorList>
            <person name="Srisuk N."/>
        </authorList>
    </citation>
    <scope>NUCLEOTIDE SEQUENCE [LARGE SCALE GENOMIC DNA]</scope>
    <source>
        <strain evidence="2 3">TBRC 6029</strain>
    </source>
</reference>
<feature type="chain" id="PRO_5038466918" evidence="1">
    <location>
        <begin position="33"/>
        <end position="149"/>
    </location>
</feature>
<gene>
    <name evidence="2" type="ORF">FNH05_10530</name>
</gene>
<sequence length="149" mass="15865">MSTTNKLSRIRVRRFLAALGVALAVPMMSAGALVATAGQSEAMSSLCTGRVSGLPGDWTEGSTVCSYTSPNTDDWPGHIKITWSAQPGTQQYACVEARMGKAANPDDWQSLGCGKSNSGYISWPRNTASMVEIRVKSMNIGLANVEYSI</sequence>
<reference evidence="2 3" key="1">
    <citation type="submission" date="2019-07" db="EMBL/GenBank/DDBJ databases">
        <authorList>
            <person name="Duangmal K."/>
            <person name="Teo W.F.A."/>
        </authorList>
    </citation>
    <scope>NUCLEOTIDE SEQUENCE [LARGE SCALE GENOMIC DNA]</scope>
    <source>
        <strain evidence="2 3">TBRC 6029</strain>
    </source>
</reference>
<keyword evidence="3" id="KW-1185">Reference proteome</keyword>
<keyword evidence="1" id="KW-0732">Signal</keyword>
<name>A0A558CZN7_9PSEU</name>
<dbReference type="AlphaFoldDB" id="A0A558CZN7"/>
<evidence type="ECO:0000313" key="3">
    <source>
        <dbReference type="Proteomes" id="UP000320011"/>
    </source>
</evidence>
<feature type="signal peptide" evidence="1">
    <location>
        <begin position="1"/>
        <end position="32"/>
    </location>
</feature>
<proteinExistence type="predicted"/>
<evidence type="ECO:0000256" key="1">
    <source>
        <dbReference type="SAM" id="SignalP"/>
    </source>
</evidence>
<evidence type="ECO:0000313" key="2">
    <source>
        <dbReference type="EMBL" id="TVT54239.1"/>
    </source>
</evidence>
<protein>
    <submittedName>
        <fullName evidence="2">Uncharacterized protein</fullName>
    </submittedName>
</protein>
<organism evidence="2 3">
    <name type="scientific">Amycolatopsis rhizosphaerae</name>
    <dbReference type="NCBI Taxonomy" id="2053003"/>
    <lineage>
        <taxon>Bacteria</taxon>
        <taxon>Bacillati</taxon>
        <taxon>Actinomycetota</taxon>
        <taxon>Actinomycetes</taxon>
        <taxon>Pseudonocardiales</taxon>
        <taxon>Pseudonocardiaceae</taxon>
        <taxon>Amycolatopsis</taxon>
    </lineage>
</organism>
<dbReference type="EMBL" id="VJWX01000074">
    <property type="protein sequence ID" value="TVT54239.1"/>
    <property type="molecule type" value="Genomic_DNA"/>
</dbReference>
<dbReference type="RefSeq" id="WP_144587161.1">
    <property type="nucleotide sequence ID" value="NZ_VJWX01000074.1"/>
</dbReference>
<comment type="caution">
    <text evidence="2">The sequence shown here is derived from an EMBL/GenBank/DDBJ whole genome shotgun (WGS) entry which is preliminary data.</text>
</comment>
<dbReference type="Proteomes" id="UP000320011">
    <property type="component" value="Unassembled WGS sequence"/>
</dbReference>